<evidence type="ECO:0000313" key="1">
    <source>
        <dbReference type="EMBL" id="EMY15628.1"/>
    </source>
</evidence>
<organism evidence="1 2">
    <name type="scientific">Leptospira weilii str. Ecochallenge</name>
    <dbReference type="NCBI Taxonomy" id="1049986"/>
    <lineage>
        <taxon>Bacteria</taxon>
        <taxon>Pseudomonadati</taxon>
        <taxon>Spirochaetota</taxon>
        <taxon>Spirochaetia</taxon>
        <taxon>Leptospirales</taxon>
        <taxon>Leptospiraceae</taxon>
        <taxon>Leptospira</taxon>
    </lineage>
</organism>
<proteinExistence type="predicted"/>
<protein>
    <submittedName>
        <fullName evidence="1">Uncharacterized protein</fullName>
    </submittedName>
</protein>
<reference evidence="1 2" key="1">
    <citation type="submission" date="2013-02" db="EMBL/GenBank/DDBJ databases">
        <authorList>
            <person name="Harkins D.M."/>
            <person name="Durkin A.S."/>
            <person name="Brinkac L.M."/>
            <person name="Haft D.H."/>
            <person name="Selengut J.D."/>
            <person name="Sanka R."/>
            <person name="DePew J."/>
            <person name="Purushe J."/>
            <person name="Haake D.A."/>
            <person name="Matsunaga J."/>
            <person name="Vinetz J.M."/>
            <person name="Sutton G.G."/>
            <person name="Nierman W.C."/>
            <person name="Fouts D.E."/>
        </authorList>
    </citation>
    <scope>NUCLEOTIDE SEQUENCE [LARGE SCALE GENOMIC DNA]</scope>
    <source>
        <strain evidence="1 2">Ecochallenge</strain>
    </source>
</reference>
<gene>
    <name evidence="1" type="ORF">LEP1GSC043_2858</name>
</gene>
<evidence type="ECO:0000313" key="2">
    <source>
        <dbReference type="Proteomes" id="UP000012249"/>
    </source>
</evidence>
<accession>N1U569</accession>
<sequence>MVPILPSDRIDKWKDFGFLANLKILLRKPGQILREEKFFRLNRRFFHNLLSSTQIKILPIRLFEV</sequence>
<name>N1U569_9LEPT</name>
<dbReference type="EMBL" id="AHMI02000072">
    <property type="protein sequence ID" value="EMY15628.1"/>
    <property type="molecule type" value="Genomic_DNA"/>
</dbReference>
<dbReference type="Proteomes" id="UP000012249">
    <property type="component" value="Unassembled WGS sequence"/>
</dbReference>
<comment type="caution">
    <text evidence="1">The sequence shown here is derived from an EMBL/GenBank/DDBJ whole genome shotgun (WGS) entry which is preliminary data.</text>
</comment>
<dbReference type="AlphaFoldDB" id="N1U569"/>